<reference evidence="4" key="2">
    <citation type="submission" date="2021-04" db="EMBL/GenBank/DDBJ databases">
        <authorList>
            <person name="Gilroy R."/>
        </authorList>
    </citation>
    <scope>NUCLEOTIDE SEQUENCE</scope>
    <source>
        <strain evidence="4">CHK33-5263</strain>
    </source>
</reference>
<accession>A0A9D2DVQ1</accession>
<feature type="transmembrane region" description="Helical" evidence="1">
    <location>
        <begin position="38"/>
        <end position="61"/>
    </location>
</feature>
<dbReference type="InterPro" id="IPR026870">
    <property type="entry name" value="Zinc_ribbon_dom"/>
</dbReference>
<evidence type="ECO:0000313" key="5">
    <source>
        <dbReference type="Proteomes" id="UP000824044"/>
    </source>
</evidence>
<feature type="domain" description="DUF4190" evidence="3">
    <location>
        <begin position="38"/>
        <end position="91"/>
    </location>
</feature>
<sequence length="112" mass="11818">MFCPKCGKDIRDDSVVCPYCGTQVGMPVQQQPTRSNTVAIVGFVFAFLFPLVGLICSIIGVNNAKNCGGSGKGLAIAGIIVSIVMMILSAIFTSIIMDALIDAMQQNGPYIQ</sequence>
<evidence type="ECO:0000259" key="2">
    <source>
        <dbReference type="Pfam" id="PF13240"/>
    </source>
</evidence>
<evidence type="ECO:0000259" key="3">
    <source>
        <dbReference type="Pfam" id="PF13828"/>
    </source>
</evidence>
<keyword evidence="1" id="KW-1133">Transmembrane helix</keyword>
<reference evidence="4" key="1">
    <citation type="journal article" date="2021" name="PeerJ">
        <title>Extensive microbial diversity within the chicken gut microbiome revealed by metagenomics and culture.</title>
        <authorList>
            <person name="Gilroy R."/>
            <person name="Ravi A."/>
            <person name="Getino M."/>
            <person name="Pursley I."/>
            <person name="Horton D.L."/>
            <person name="Alikhan N.F."/>
            <person name="Baker D."/>
            <person name="Gharbi K."/>
            <person name="Hall N."/>
            <person name="Watson M."/>
            <person name="Adriaenssens E.M."/>
            <person name="Foster-Nyarko E."/>
            <person name="Jarju S."/>
            <person name="Secka A."/>
            <person name="Antonio M."/>
            <person name="Oren A."/>
            <person name="Chaudhuri R.R."/>
            <person name="La Ragione R."/>
            <person name="Hildebrand F."/>
            <person name="Pallen M.J."/>
        </authorList>
    </citation>
    <scope>NUCLEOTIDE SEQUENCE</scope>
    <source>
        <strain evidence="4">CHK33-5263</strain>
    </source>
</reference>
<evidence type="ECO:0000313" key="4">
    <source>
        <dbReference type="EMBL" id="HIZ24097.1"/>
    </source>
</evidence>
<feature type="transmembrane region" description="Helical" evidence="1">
    <location>
        <begin position="73"/>
        <end position="97"/>
    </location>
</feature>
<dbReference type="Pfam" id="PF13828">
    <property type="entry name" value="DUF4190"/>
    <property type="match status" value="1"/>
</dbReference>
<keyword evidence="1" id="KW-0472">Membrane</keyword>
<comment type="caution">
    <text evidence="4">The sequence shown here is derived from an EMBL/GenBank/DDBJ whole genome shotgun (WGS) entry which is preliminary data.</text>
</comment>
<dbReference type="AlphaFoldDB" id="A0A9D2DVQ1"/>
<dbReference type="EMBL" id="DXBS01000028">
    <property type="protein sequence ID" value="HIZ24097.1"/>
    <property type="molecule type" value="Genomic_DNA"/>
</dbReference>
<keyword evidence="1" id="KW-0812">Transmembrane</keyword>
<protein>
    <submittedName>
        <fullName evidence="4">Zinc-ribbon domain-containing protein</fullName>
    </submittedName>
</protein>
<proteinExistence type="predicted"/>
<name>A0A9D2DVQ1_9FIRM</name>
<feature type="domain" description="Zinc-ribbon" evidence="2">
    <location>
        <begin position="2"/>
        <end position="23"/>
    </location>
</feature>
<dbReference type="Proteomes" id="UP000824044">
    <property type="component" value="Unassembled WGS sequence"/>
</dbReference>
<organism evidence="4 5">
    <name type="scientific">Candidatus Gallimonas intestinigallinarum</name>
    <dbReference type="NCBI Taxonomy" id="2838604"/>
    <lineage>
        <taxon>Bacteria</taxon>
        <taxon>Bacillati</taxon>
        <taxon>Bacillota</taxon>
        <taxon>Clostridia</taxon>
        <taxon>Candidatus Gallimonas</taxon>
    </lineage>
</organism>
<evidence type="ECO:0000256" key="1">
    <source>
        <dbReference type="SAM" id="Phobius"/>
    </source>
</evidence>
<dbReference type="InterPro" id="IPR025241">
    <property type="entry name" value="DUF4190"/>
</dbReference>
<dbReference type="Pfam" id="PF13240">
    <property type="entry name" value="Zn_Ribbon_1"/>
    <property type="match status" value="1"/>
</dbReference>
<gene>
    <name evidence="4" type="ORF">H9812_01275</name>
</gene>